<dbReference type="AlphaFoldDB" id="A0A7R9K6K6"/>
<keyword evidence="1" id="KW-0812">Transmembrane</keyword>
<sequence>MSDGRKRLCGAEYKKKAKLKKEEQKQIIHKTIKIDSFFKSGSGSSVERPGTSTTCIDTIQSGKDETDLNSAAQQQQSSVEQSTFEKTDIYVFDEEAVEESSISIKIEDTSQNQTLSNDQVQTSETTVKSVTLVEESSEQTNIHQHDHRTSGSLGAIVQDVWQQTAPLFKPPHHLYTAICYIMMMCFFSAVGAMLLSSNRSRHRILHSNFLGNLVGILYKLGSNFLCIIAVSCYHSKDPFDVLTDSLNNLMMSLIVEMVLRIPRTLFKLFIQDSSLSNASHNLSWFSSSSSNYSPWRTQFLINWLGSHLQGL</sequence>
<dbReference type="EMBL" id="OE844867">
    <property type="protein sequence ID" value="CAD7606379.1"/>
    <property type="molecule type" value="Genomic_DNA"/>
</dbReference>
<keyword evidence="1" id="KW-0472">Membrane</keyword>
<evidence type="ECO:0000313" key="2">
    <source>
        <dbReference type="EMBL" id="CAD7606379.1"/>
    </source>
</evidence>
<reference evidence="2" key="1">
    <citation type="submission" date="2020-11" db="EMBL/GenBank/DDBJ databases">
        <authorList>
            <person name="Tran Van P."/>
        </authorList>
    </citation>
    <scope>NUCLEOTIDE SEQUENCE</scope>
</reference>
<protein>
    <submittedName>
        <fullName evidence="2">Uncharacterized protein</fullName>
    </submittedName>
</protein>
<proteinExistence type="predicted"/>
<organism evidence="2">
    <name type="scientific">Timema genevievae</name>
    <name type="common">Walking stick</name>
    <dbReference type="NCBI Taxonomy" id="629358"/>
    <lineage>
        <taxon>Eukaryota</taxon>
        <taxon>Metazoa</taxon>
        <taxon>Ecdysozoa</taxon>
        <taxon>Arthropoda</taxon>
        <taxon>Hexapoda</taxon>
        <taxon>Insecta</taxon>
        <taxon>Pterygota</taxon>
        <taxon>Neoptera</taxon>
        <taxon>Polyneoptera</taxon>
        <taxon>Phasmatodea</taxon>
        <taxon>Timematodea</taxon>
        <taxon>Timematoidea</taxon>
        <taxon>Timematidae</taxon>
        <taxon>Timema</taxon>
    </lineage>
</organism>
<evidence type="ECO:0000256" key="1">
    <source>
        <dbReference type="SAM" id="Phobius"/>
    </source>
</evidence>
<feature type="transmembrane region" description="Helical" evidence="1">
    <location>
        <begin position="174"/>
        <end position="197"/>
    </location>
</feature>
<feature type="transmembrane region" description="Helical" evidence="1">
    <location>
        <begin position="209"/>
        <end position="230"/>
    </location>
</feature>
<keyword evidence="1" id="KW-1133">Transmembrane helix</keyword>
<name>A0A7R9K6K6_TIMGE</name>
<accession>A0A7R9K6K6</accession>
<gene>
    <name evidence="2" type="ORF">TGEB3V08_LOCUS9826</name>
</gene>